<evidence type="ECO:0000313" key="1">
    <source>
        <dbReference type="EMBL" id="RCU51573.1"/>
    </source>
</evidence>
<accession>A0A368NNX5</accession>
<dbReference type="InterPro" id="IPR018680">
    <property type="entry name" value="DUF2164"/>
</dbReference>
<gene>
    <name evidence="1" type="ORF">DU002_03635</name>
</gene>
<evidence type="ECO:0000313" key="2">
    <source>
        <dbReference type="Proteomes" id="UP000252558"/>
    </source>
</evidence>
<protein>
    <submittedName>
        <fullName evidence="1">DUF2164 domain-containing protein</fullName>
    </submittedName>
</protein>
<proteinExistence type="predicted"/>
<dbReference type="AlphaFoldDB" id="A0A368NNX5"/>
<dbReference type="Proteomes" id="UP000252558">
    <property type="component" value="Unassembled WGS sequence"/>
</dbReference>
<name>A0A368NNX5_9GAMM</name>
<sequence length="78" mass="9026">MAKIKLPNDQRTPLLDKLQRYIAEELDYELGQFEAEFMLDFIGDNLGPHFYNQGLRDAQAVVADRLELVTEAIDELEQ</sequence>
<dbReference type="RefSeq" id="WP_114337002.1">
    <property type="nucleotide sequence ID" value="NZ_QPID01000002.1"/>
</dbReference>
<dbReference type="Pfam" id="PF09932">
    <property type="entry name" value="DUF2164"/>
    <property type="match status" value="1"/>
</dbReference>
<comment type="caution">
    <text evidence="1">The sequence shown here is derived from an EMBL/GenBank/DDBJ whole genome shotgun (WGS) entry which is preliminary data.</text>
</comment>
<reference evidence="1 2" key="1">
    <citation type="submission" date="2018-07" db="EMBL/GenBank/DDBJ databases">
        <title>Corallincola holothuriorum sp. nov., a new facultative anaerobe isolated from sea cucumber Apostichopus japonicus.</title>
        <authorList>
            <person name="Xia H."/>
        </authorList>
    </citation>
    <scope>NUCLEOTIDE SEQUENCE [LARGE SCALE GENOMIC DNA]</scope>
    <source>
        <strain evidence="1 2">C4</strain>
    </source>
</reference>
<organism evidence="1 2">
    <name type="scientific">Corallincola holothuriorum</name>
    <dbReference type="NCBI Taxonomy" id="2282215"/>
    <lineage>
        <taxon>Bacteria</taxon>
        <taxon>Pseudomonadati</taxon>
        <taxon>Pseudomonadota</taxon>
        <taxon>Gammaproteobacteria</taxon>
        <taxon>Alteromonadales</taxon>
        <taxon>Psychromonadaceae</taxon>
        <taxon>Corallincola</taxon>
    </lineage>
</organism>
<dbReference type="EMBL" id="QPID01000002">
    <property type="protein sequence ID" value="RCU51573.1"/>
    <property type="molecule type" value="Genomic_DNA"/>
</dbReference>
<dbReference type="OrthoDB" id="6629495at2"/>
<keyword evidence="2" id="KW-1185">Reference proteome</keyword>